<dbReference type="PROSITE" id="PS50228">
    <property type="entry name" value="SUEL_LECTIN"/>
    <property type="match status" value="2"/>
</dbReference>
<organism evidence="4 5">
    <name type="scientific">Elysia marginata</name>
    <dbReference type="NCBI Taxonomy" id="1093978"/>
    <lineage>
        <taxon>Eukaryota</taxon>
        <taxon>Metazoa</taxon>
        <taxon>Spiralia</taxon>
        <taxon>Lophotrochozoa</taxon>
        <taxon>Mollusca</taxon>
        <taxon>Gastropoda</taxon>
        <taxon>Heterobranchia</taxon>
        <taxon>Euthyneura</taxon>
        <taxon>Panpulmonata</taxon>
        <taxon>Sacoglossa</taxon>
        <taxon>Placobranchoidea</taxon>
        <taxon>Plakobranchidae</taxon>
        <taxon>Elysia</taxon>
    </lineage>
</organism>
<feature type="domain" description="SUEL-type lectin" evidence="3">
    <location>
        <begin position="124"/>
        <end position="214"/>
    </location>
</feature>
<keyword evidence="2" id="KW-0812">Transmembrane</keyword>
<evidence type="ECO:0000313" key="4">
    <source>
        <dbReference type="EMBL" id="GFS12420.1"/>
    </source>
</evidence>
<feature type="compositionally biased region" description="Basic and acidic residues" evidence="1">
    <location>
        <begin position="262"/>
        <end position="277"/>
    </location>
</feature>
<feature type="compositionally biased region" description="Basic residues" evidence="1">
    <location>
        <begin position="228"/>
        <end position="243"/>
    </location>
</feature>
<feature type="compositionally biased region" description="Basic and acidic residues" evidence="1">
    <location>
        <begin position="541"/>
        <end position="556"/>
    </location>
</feature>
<feature type="transmembrane region" description="Helical" evidence="2">
    <location>
        <begin position="623"/>
        <end position="648"/>
    </location>
</feature>
<feature type="compositionally biased region" description="Basic and acidic residues" evidence="1">
    <location>
        <begin position="494"/>
        <end position="508"/>
    </location>
</feature>
<proteinExistence type="predicted"/>
<keyword evidence="2" id="KW-1133">Transmembrane helix</keyword>
<dbReference type="AlphaFoldDB" id="A0AAV4IQM1"/>
<dbReference type="Pfam" id="PF02140">
    <property type="entry name" value="SUEL_Lectin"/>
    <property type="match status" value="2"/>
</dbReference>
<dbReference type="Proteomes" id="UP000762676">
    <property type="component" value="Unassembled WGS sequence"/>
</dbReference>
<evidence type="ECO:0000313" key="5">
    <source>
        <dbReference type="Proteomes" id="UP000762676"/>
    </source>
</evidence>
<evidence type="ECO:0000259" key="3">
    <source>
        <dbReference type="PROSITE" id="PS50228"/>
    </source>
</evidence>
<dbReference type="InterPro" id="IPR043159">
    <property type="entry name" value="Lectin_gal-bd_sf"/>
</dbReference>
<accession>A0AAV4IQM1</accession>
<feature type="compositionally biased region" description="Basic and acidic residues" evidence="1">
    <location>
        <begin position="361"/>
        <end position="387"/>
    </location>
</feature>
<dbReference type="GO" id="GO:0030246">
    <property type="term" value="F:carbohydrate binding"/>
    <property type="evidence" value="ECO:0007669"/>
    <property type="project" value="InterPro"/>
</dbReference>
<gene>
    <name evidence="4" type="ORF">ElyMa_006697100</name>
</gene>
<reference evidence="4 5" key="1">
    <citation type="journal article" date="2021" name="Elife">
        <title>Chloroplast acquisition without the gene transfer in kleptoplastic sea slugs, Plakobranchus ocellatus.</title>
        <authorList>
            <person name="Maeda T."/>
            <person name="Takahashi S."/>
            <person name="Yoshida T."/>
            <person name="Shimamura S."/>
            <person name="Takaki Y."/>
            <person name="Nagai Y."/>
            <person name="Toyoda A."/>
            <person name="Suzuki Y."/>
            <person name="Arimoto A."/>
            <person name="Ishii H."/>
            <person name="Satoh N."/>
            <person name="Nishiyama T."/>
            <person name="Hasebe M."/>
            <person name="Maruyama T."/>
            <person name="Minagawa J."/>
            <person name="Obokata J."/>
            <person name="Shigenobu S."/>
        </authorList>
    </citation>
    <scope>NUCLEOTIDE SEQUENCE [LARGE SCALE GENOMIC DNA]</scope>
</reference>
<sequence length="723" mass="80248">MQRPRDGVVCASDSRSGGRVFESRPCHVAIALGKQFTLTFASPPTCKMGTQLQASNVLVCWGISGADLCRVSALDVMIDLCEDMPRCSVLASDETFTQNPCPGTSKYLEAHYKCRPNDTQRVTACEGEEIAIRCTKGYKILINSAMYGRSPEGSDRCPARKGGHIDCQLLGADKRVKRECNYNRSCFLHVSSKLFGDPCPLGIFKYLTVSYTCVPKSTLNLPDHIKKRLKNRRKNRRRKKKKKKEELPEIEIPVTNEISTEASRDPSKDQSEGRVYETYEQTSATRILPLASEEPSIGEYGKPGQNNESREARPPAEASSQTPDITLGPAAIWEEAETSTESPPSLRPWDEVLDATTSSPDLREEDSTAADLREAWPKVAKSKEQLREGGGYAEDVTSSDESDSDWITVGITDSAEDDGMLETTSSKEETTAAEHDVQDTTSIKTDTETSMSLDQSTQGSSAGTDRSSSLLAAVTSIPKSNSDQDRGGQISRLKPKDSDAHLKIRSDGGKTNQTLNKHHNDASGNNTRPVISSDNIPTPPKTKERSNRNKDPKVESKYVTERNLTVLCVNFTGSKDKSDGDSNDDDDDVSWDKIRRPRDERTIGFLKDWFTVIHYLDANEEKAWLYFTLGICFGIIVMLIVVLVRVCINFRRNIRARLDVSDPTHRSALINNHGSGPDPLDAPMLEHSDSIDRIEVVRFSPRSTLRSMRGSARENRDLVNYYG</sequence>
<comment type="caution">
    <text evidence="4">The sequence shown here is derived from an EMBL/GenBank/DDBJ whole genome shotgun (WGS) entry which is preliminary data.</text>
</comment>
<feature type="compositionally biased region" description="Polar residues" evidence="1">
    <location>
        <begin position="522"/>
        <end position="536"/>
    </location>
</feature>
<evidence type="ECO:0000256" key="1">
    <source>
        <dbReference type="SAM" id="MobiDB-lite"/>
    </source>
</evidence>
<feature type="compositionally biased region" description="Basic and acidic residues" evidence="1">
    <location>
        <begin position="425"/>
        <end position="438"/>
    </location>
</feature>
<dbReference type="EMBL" id="BMAT01013402">
    <property type="protein sequence ID" value="GFS12420.1"/>
    <property type="molecule type" value="Genomic_DNA"/>
</dbReference>
<feature type="domain" description="SUEL-type lectin" evidence="3">
    <location>
        <begin position="26"/>
        <end position="115"/>
    </location>
</feature>
<feature type="region of interest" description="Disordered" evidence="1">
    <location>
        <begin position="228"/>
        <end position="556"/>
    </location>
</feature>
<dbReference type="InterPro" id="IPR000922">
    <property type="entry name" value="Lectin_gal-bd_dom"/>
</dbReference>
<protein>
    <submittedName>
        <fullName evidence="4">Protein eva-1 C</fullName>
    </submittedName>
</protein>
<dbReference type="Gene3D" id="2.60.120.740">
    <property type="match status" value="2"/>
</dbReference>
<dbReference type="PANTHER" id="PTHR46780">
    <property type="entry name" value="PROTEIN EVA-1"/>
    <property type="match status" value="1"/>
</dbReference>
<name>A0AAV4IQM1_9GAST</name>
<keyword evidence="5" id="KW-1185">Reference proteome</keyword>
<evidence type="ECO:0000256" key="2">
    <source>
        <dbReference type="SAM" id="Phobius"/>
    </source>
</evidence>
<keyword evidence="2" id="KW-0472">Membrane</keyword>
<feature type="compositionally biased region" description="Polar residues" evidence="1">
    <location>
        <begin position="439"/>
        <end position="470"/>
    </location>
</feature>
<dbReference type="CDD" id="cd22829">
    <property type="entry name" value="Gal_Rha_Lectin_EVA1_EVA1C_rpt2"/>
    <property type="match status" value="1"/>
</dbReference>